<evidence type="ECO:0000259" key="2">
    <source>
        <dbReference type="Pfam" id="PF00144"/>
    </source>
</evidence>
<keyword evidence="1" id="KW-1133">Transmembrane helix</keyword>
<dbReference type="Proteomes" id="UP001342418">
    <property type="component" value="Chromosome"/>
</dbReference>
<feature type="transmembrane region" description="Helical" evidence="1">
    <location>
        <begin position="7"/>
        <end position="28"/>
    </location>
</feature>
<sequence>MRKIWIGLKWAAGIVAALLVAVLLWLYLAPPDLIRVGSGYAAKIVCSNVFIAGRDPESVLAKDVQAPGHPLLRLMRVRIDASDATVRAGLFSLFGDGLAVFRRGTGCAAVPDGDLAAAAHSAASGAERVSGTEPWPDGLAISASDNAALAAALDDPEITGPGMRAVVVVRDGRIIGERYGDDVARFDQPLLGWSMTKTVTAAIVGTLVREGRLSVEQDSLLPQWEGDDRSKITIANLLGMESGLQFNESYGNVTDVTRMLYLEPDSVSVPVGKPLVAAPGEAFSYSSGTSLLLSRIWQNAFEDPREALDWPAKALFGPLGMSSAVLETDARGTFVGSSYLYASARDWARFGQFLLDDGVWQGTRILPAGWVDWMRTPTRASGGEYGRHLWLHGPRIDRPRDEEPDAGYELPEDAYWLLGHDGQTMTVIPSRRLVVLRMGLTPMKLGYKPQVLVEAVVKALGRASREGE</sequence>
<keyword evidence="1" id="KW-0472">Membrane</keyword>
<organism evidence="3 4">
    <name type="scientific">Nitratireductor thuwali</name>
    <dbReference type="NCBI Taxonomy" id="2267699"/>
    <lineage>
        <taxon>Bacteria</taxon>
        <taxon>Pseudomonadati</taxon>
        <taxon>Pseudomonadota</taxon>
        <taxon>Alphaproteobacteria</taxon>
        <taxon>Hyphomicrobiales</taxon>
        <taxon>Phyllobacteriaceae</taxon>
        <taxon>Nitratireductor</taxon>
    </lineage>
</organism>
<dbReference type="InterPro" id="IPR050789">
    <property type="entry name" value="Diverse_Enzym_Activities"/>
</dbReference>
<dbReference type="Pfam" id="PF00144">
    <property type="entry name" value="Beta-lactamase"/>
    <property type="match status" value="1"/>
</dbReference>
<dbReference type="InterPro" id="IPR001466">
    <property type="entry name" value="Beta-lactam-related"/>
</dbReference>
<accession>A0ABY5MED7</accession>
<dbReference type="SUPFAM" id="SSF56601">
    <property type="entry name" value="beta-lactamase/transpeptidase-like"/>
    <property type="match status" value="1"/>
</dbReference>
<gene>
    <name evidence="3" type="ORF">NTH_00605</name>
</gene>
<name>A0ABY5MED7_9HYPH</name>
<dbReference type="EMBL" id="CP030941">
    <property type="protein sequence ID" value="UUP16162.1"/>
    <property type="molecule type" value="Genomic_DNA"/>
</dbReference>
<protein>
    <recommendedName>
        <fullName evidence="2">Beta-lactamase-related domain-containing protein</fullName>
    </recommendedName>
</protein>
<evidence type="ECO:0000256" key="1">
    <source>
        <dbReference type="SAM" id="Phobius"/>
    </source>
</evidence>
<dbReference type="PANTHER" id="PTHR43283:SF7">
    <property type="entry name" value="BETA-LACTAMASE-RELATED DOMAIN-CONTAINING PROTEIN"/>
    <property type="match status" value="1"/>
</dbReference>
<evidence type="ECO:0000313" key="4">
    <source>
        <dbReference type="Proteomes" id="UP001342418"/>
    </source>
</evidence>
<evidence type="ECO:0000313" key="3">
    <source>
        <dbReference type="EMBL" id="UUP16162.1"/>
    </source>
</evidence>
<dbReference type="Gene3D" id="3.40.710.10">
    <property type="entry name" value="DD-peptidase/beta-lactamase superfamily"/>
    <property type="match status" value="1"/>
</dbReference>
<keyword evidence="4" id="KW-1185">Reference proteome</keyword>
<proteinExistence type="predicted"/>
<reference evidence="3 4" key="1">
    <citation type="submission" date="2018-07" db="EMBL/GenBank/DDBJ databases">
        <title>Genome sequence of Nitratireductor thuwali#1536.</title>
        <authorList>
            <person name="Michoud G."/>
            <person name="Merlino G."/>
            <person name="Sefrji F.O."/>
            <person name="Daffonchio D."/>
        </authorList>
    </citation>
    <scope>NUCLEOTIDE SEQUENCE [LARGE SCALE GENOMIC DNA]</scope>
    <source>
        <strain evidence="4">Nit1536</strain>
    </source>
</reference>
<keyword evidence="1" id="KW-0812">Transmembrane</keyword>
<dbReference type="RefSeq" id="WP_422392342.1">
    <property type="nucleotide sequence ID" value="NZ_CP030941.1"/>
</dbReference>
<feature type="domain" description="Beta-lactamase-related" evidence="2">
    <location>
        <begin position="165"/>
        <end position="436"/>
    </location>
</feature>
<dbReference type="PANTHER" id="PTHR43283">
    <property type="entry name" value="BETA-LACTAMASE-RELATED"/>
    <property type="match status" value="1"/>
</dbReference>
<dbReference type="InterPro" id="IPR012338">
    <property type="entry name" value="Beta-lactam/transpept-like"/>
</dbReference>